<organism evidence="2 3">
    <name type="scientific">Pseudonocardia xishanensis</name>
    <dbReference type="NCBI Taxonomy" id="630995"/>
    <lineage>
        <taxon>Bacteria</taxon>
        <taxon>Bacillati</taxon>
        <taxon>Actinomycetota</taxon>
        <taxon>Actinomycetes</taxon>
        <taxon>Pseudonocardiales</taxon>
        <taxon>Pseudonocardiaceae</taxon>
        <taxon>Pseudonocardia</taxon>
    </lineage>
</organism>
<protein>
    <submittedName>
        <fullName evidence="2">Uncharacterized protein</fullName>
    </submittedName>
</protein>
<dbReference type="EMBL" id="BAABGT010000086">
    <property type="protein sequence ID" value="GAA4554860.1"/>
    <property type="molecule type" value="Genomic_DNA"/>
</dbReference>
<dbReference type="Proteomes" id="UP001501598">
    <property type="component" value="Unassembled WGS sequence"/>
</dbReference>
<keyword evidence="3" id="KW-1185">Reference proteome</keyword>
<comment type="caution">
    <text evidence="2">The sequence shown here is derived from an EMBL/GenBank/DDBJ whole genome shotgun (WGS) entry which is preliminary data.</text>
</comment>
<reference evidence="3" key="1">
    <citation type="journal article" date="2019" name="Int. J. Syst. Evol. Microbiol.">
        <title>The Global Catalogue of Microorganisms (GCM) 10K type strain sequencing project: providing services to taxonomists for standard genome sequencing and annotation.</title>
        <authorList>
            <consortium name="The Broad Institute Genomics Platform"/>
            <consortium name="The Broad Institute Genome Sequencing Center for Infectious Disease"/>
            <person name="Wu L."/>
            <person name="Ma J."/>
        </authorList>
    </citation>
    <scope>NUCLEOTIDE SEQUENCE [LARGE SCALE GENOMIC DNA]</scope>
    <source>
        <strain evidence="3">JCM 17906</strain>
    </source>
</reference>
<name>A0ABP8S022_9PSEU</name>
<accession>A0ABP8S022</accession>
<feature type="compositionally biased region" description="Basic and acidic residues" evidence="1">
    <location>
        <begin position="142"/>
        <end position="154"/>
    </location>
</feature>
<sequence>MCRPARQVRSNWSYEVGNTDVRELELSSVRTRRSAAPQRRARRGRPTFNHAAAWATLDQLEGSITTLDPARARLGRRQIAKLRHDVQALLAGLESLDESERRRSQWVWIERRVMQAQIDVEALIGAARVATPAQREPIPGEEPARLRARAERAQAKAAARLRQPEPAQPHTPAARRMGNSVWPVSGGLPGLGRRS</sequence>
<feature type="region of interest" description="Disordered" evidence="1">
    <location>
        <begin position="134"/>
        <end position="195"/>
    </location>
</feature>
<evidence type="ECO:0000313" key="2">
    <source>
        <dbReference type="EMBL" id="GAA4554860.1"/>
    </source>
</evidence>
<evidence type="ECO:0000256" key="1">
    <source>
        <dbReference type="SAM" id="MobiDB-lite"/>
    </source>
</evidence>
<gene>
    <name evidence="2" type="ORF">GCM10023175_53890</name>
</gene>
<evidence type="ECO:0000313" key="3">
    <source>
        <dbReference type="Proteomes" id="UP001501598"/>
    </source>
</evidence>
<proteinExistence type="predicted"/>